<keyword evidence="1" id="KW-0472">Membrane</keyword>
<feature type="transmembrane region" description="Helical" evidence="1">
    <location>
        <begin position="39"/>
        <end position="59"/>
    </location>
</feature>
<feature type="transmembrane region" description="Helical" evidence="1">
    <location>
        <begin position="12"/>
        <end position="33"/>
    </location>
</feature>
<organism evidence="2 3">
    <name type="scientific">Kitasatospora herbaricolor</name>
    <dbReference type="NCBI Taxonomy" id="68217"/>
    <lineage>
        <taxon>Bacteria</taxon>
        <taxon>Bacillati</taxon>
        <taxon>Actinomycetota</taxon>
        <taxon>Actinomycetes</taxon>
        <taxon>Kitasatosporales</taxon>
        <taxon>Streptomycetaceae</taxon>
        <taxon>Kitasatospora</taxon>
    </lineage>
</organism>
<accession>A0ABZ1W2U6</accession>
<protein>
    <recommendedName>
        <fullName evidence="4">PE-PGRS family protein</fullName>
    </recommendedName>
</protein>
<keyword evidence="1" id="KW-0812">Transmembrane</keyword>
<feature type="transmembrane region" description="Helical" evidence="1">
    <location>
        <begin position="173"/>
        <end position="193"/>
    </location>
</feature>
<evidence type="ECO:0008006" key="4">
    <source>
        <dbReference type="Google" id="ProtNLM"/>
    </source>
</evidence>
<sequence>MGAIVTTWRPRMLRAAVFATVCVAMSATAHFSMSGSGTALPRPALGLAFLVTAAGSWLLAGRRRGFAVVALWMATAQIGLHLLFEYASAGAGAAQQRAAAATDWIGLLLCTRDPASVGMDPAELARMAGLDPDLVIASPPGHSGMAGAMHGHDMGAMSGPSGSGSVTTMVHDLSAGMLLGHLLAALLCALLLWRGDAAVVGLFELLKALARVLVPAMLLLGAWTGRPVSELRPTTGAVVPVLRSAFLTEALGRRGPPRLRPAV</sequence>
<evidence type="ECO:0000313" key="2">
    <source>
        <dbReference type="EMBL" id="WUS55171.1"/>
    </source>
</evidence>
<reference evidence="2 3" key="1">
    <citation type="submission" date="2022-10" db="EMBL/GenBank/DDBJ databases">
        <title>The complete genomes of actinobacterial strains from the NBC collection.</title>
        <authorList>
            <person name="Joergensen T.S."/>
            <person name="Alvarez Arevalo M."/>
            <person name="Sterndorff E.B."/>
            <person name="Faurdal D."/>
            <person name="Vuksanovic O."/>
            <person name="Mourched A.-S."/>
            <person name="Charusanti P."/>
            <person name="Shaw S."/>
            <person name="Blin K."/>
            <person name="Weber T."/>
        </authorList>
    </citation>
    <scope>NUCLEOTIDE SEQUENCE [LARGE SCALE GENOMIC DNA]</scope>
    <source>
        <strain evidence="2 3">NBC_01247</strain>
    </source>
</reference>
<dbReference type="Proteomes" id="UP001432014">
    <property type="component" value="Chromosome"/>
</dbReference>
<dbReference type="EMBL" id="CP108482">
    <property type="protein sequence ID" value="WUS55171.1"/>
    <property type="molecule type" value="Genomic_DNA"/>
</dbReference>
<feature type="transmembrane region" description="Helical" evidence="1">
    <location>
        <begin position="205"/>
        <end position="223"/>
    </location>
</feature>
<name>A0ABZ1W2U6_9ACTN</name>
<keyword evidence="1" id="KW-1133">Transmembrane helix</keyword>
<dbReference type="RefSeq" id="WP_329500241.1">
    <property type="nucleotide sequence ID" value="NZ_CP108460.1"/>
</dbReference>
<evidence type="ECO:0000256" key="1">
    <source>
        <dbReference type="SAM" id="Phobius"/>
    </source>
</evidence>
<proteinExistence type="predicted"/>
<keyword evidence="3" id="KW-1185">Reference proteome</keyword>
<feature type="transmembrane region" description="Helical" evidence="1">
    <location>
        <begin position="66"/>
        <end position="84"/>
    </location>
</feature>
<gene>
    <name evidence="2" type="ORF">OG469_06380</name>
</gene>
<evidence type="ECO:0000313" key="3">
    <source>
        <dbReference type="Proteomes" id="UP001432014"/>
    </source>
</evidence>